<name>A0A1L8D050_9THEO</name>
<dbReference type="AlphaFoldDB" id="A0A1L8D050"/>
<accession>A0A1L8D050</accession>
<dbReference type="RefSeq" id="WP_075864712.1">
    <property type="nucleotide sequence ID" value="NZ_BDJL01000008.1"/>
</dbReference>
<feature type="domain" description="DUF362" evidence="1">
    <location>
        <begin position="37"/>
        <end position="237"/>
    </location>
</feature>
<dbReference type="OrthoDB" id="9785671at2"/>
<dbReference type="Pfam" id="PF04015">
    <property type="entry name" value="DUF362"/>
    <property type="match status" value="1"/>
</dbReference>
<protein>
    <recommendedName>
        <fullName evidence="1">DUF362 domain-containing protein</fullName>
    </recommendedName>
</protein>
<dbReference type="InterPro" id="IPR007160">
    <property type="entry name" value="DUF362"/>
</dbReference>
<organism evidence="2 3">
    <name type="scientific">Carboxydothermus islandicus</name>
    <dbReference type="NCBI Taxonomy" id="661089"/>
    <lineage>
        <taxon>Bacteria</taxon>
        <taxon>Bacillati</taxon>
        <taxon>Bacillota</taxon>
        <taxon>Clostridia</taxon>
        <taxon>Thermoanaerobacterales</taxon>
        <taxon>Thermoanaerobacteraceae</taxon>
        <taxon>Carboxydothermus</taxon>
    </lineage>
</organism>
<evidence type="ECO:0000313" key="3">
    <source>
        <dbReference type="Proteomes" id="UP000187338"/>
    </source>
</evidence>
<keyword evidence="3" id="KW-1185">Reference proteome</keyword>
<sequence length="431" mass="48395">MTKPVVSIVKFEDAYHSLRKALELCDGLSGLKKDDKILIKPNLVSWDFNLPFPPFGVVTTSAVMAALVRILKEEGFSRLTIGEGSLMNPRPMGRQIFKVLGYEKLAEKYGVELVDFNEEKFTEIDFGPIKLSVANRALKADKIINLPVLKTHNQCKVSLGIKNLKGTINRRSKTHCHGKDWDLEHTFPHLATRLPVALTIIDGVFVLEKGPGPTGKAYRKNLIIASTDILAADIVGAEIMGYRAEKIEHLRYFAGLTGRSLDLQNLEIRGEDLNAHRQFIDYDWEWQEGDLGPIGFAKRGITGLAIRKYDSSLCTGCSGMYNPMLIMFMSAFKGKPFPNVEVVSGKRQLASPGFDYTVLFGKCVCELNKDNPNIKHAIALKGCPPSIKDLEEGLKEAGIFCNYDEYVNYRHYIFNRYKKEEGFDLELYSIS</sequence>
<dbReference type="Proteomes" id="UP000187338">
    <property type="component" value="Unassembled WGS sequence"/>
</dbReference>
<dbReference type="EMBL" id="BDJL01000008">
    <property type="protein sequence ID" value="GAV24509.1"/>
    <property type="molecule type" value="Genomic_DNA"/>
</dbReference>
<dbReference type="STRING" id="661089.ciss_04420"/>
<comment type="caution">
    <text evidence="2">The sequence shown here is derived from an EMBL/GenBank/DDBJ whole genome shotgun (WGS) entry which is preliminary data.</text>
</comment>
<reference evidence="3" key="1">
    <citation type="submission" date="2016-12" db="EMBL/GenBank/DDBJ databases">
        <title>Draft Genome Sequences od Carboxydothermus pertinax and islandicus, Hydrogenogenic Carboxydotrophic Bacteria.</title>
        <authorList>
            <person name="Fukuyama Y."/>
            <person name="Ohmae K."/>
            <person name="Yoneda Y."/>
            <person name="Yoshida T."/>
            <person name="Sako Y."/>
        </authorList>
    </citation>
    <scope>NUCLEOTIDE SEQUENCE [LARGE SCALE GENOMIC DNA]</scope>
    <source>
        <strain evidence="3">SET</strain>
    </source>
</reference>
<gene>
    <name evidence="2" type="ORF">ciss_04420</name>
</gene>
<evidence type="ECO:0000313" key="2">
    <source>
        <dbReference type="EMBL" id="GAV24509.1"/>
    </source>
</evidence>
<evidence type="ECO:0000259" key="1">
    <source>
        <dbReference type="Pfam" id="PF04015"/>
    </source>
</evidence>
<proteinExistence type="predicted"/>